<keyword evidence="2" id="KW-0547">Nucleotide-binding</keyword>
<dbReference type="GO" id="GO:0005524">
    <property type="term" value="F:ATP binding"/>
    <property type="evidence" value="ECO:0007669"/>
    <property type="project" value="UniProtKB-KW"/>
</dbReference>
<comment type="caution">
    <text evidence="4">The sequence shown here is derived from an EMBL/GenBank/DDBJ whole genome shotgun (WGS) entry which is preliminary data.</text>
</comment>
<dbReference type="Proteomes" id="UP000571183">
    <property type="component" value="Unassembled WGS sequence"/>
</dbReference>
<dbReference type="Gene3D" id="3.40.1190.10">
    <property type="entry name" value="Mur-like, catalytic domain"/>
    <property type="match status" value="1"/>
</dbReference>
<keyword evidence="3" id="KW-0067">ATP-binding</keyword>
<dbReference type="GO" id="GO:0051301">
    <property type="term" value="P:cell division"/>
    <property type="evidence" value="ECO:0007669"/>
    <property type="project" value="InterPro"/>
</dbReference>
<sequence>MRIRNSATTATLASWNAAWSGVKVAVFGVSERGFAAADTLAELGAEVLVLAPEPGGERERLLAVIGATFKQLQITEIAPQLAAFAPQLVVVADSEQPGATEVLRAAQNSQVPVWSDIELAWHVGDKFGVAAQWICVSGQQDVAATVELTARMLLAAGRRVAPVGLSAPPVLDAVRDPARFEFFVVGLSGADLRLLDGIHPVASALLSVDAAAGAGDAAGAEDSTGVTSAAPATELEPYGNVYTNTKLACIYNRHSLATEKLLAAADVAEGCRAVSFGLDTPPLAGLGLVEDVLADRGYHAERRNSALELATLSELASRNLATPQDVANFLAAAALARACEVSPAAIAAALTQLPEV</sequence>
<dbReference type="GO" id="GO:0008360">
    <property type="term" value="P:regulation of cell shape"/>
    <property type="evidence" value="ECO:0007669"/>
    <property type="project" value="InterPro"/>
</dbReference>
<organism evidence="4 5">
    <name type="scientific">Canibacter oris</name>
    <dbReference type="NCBI Taxonomy" id="1365628"/>
    <lineage>
        <taxon>Bacteria</taxon>
        <taxon>Bacillati</taxon>
        <taxon>Actinomycetota</taxon>
        <taxon>Actinomycetes</taxon>
        <taxon>Micrococcales</taxon>
        <taxon>Microbacteriaceae</taxon>
        <taxon>Canibacter</taxon>
    </lineage>
</organism>
<evidence type="ECO:0000313" key="5">
    <source>
        <dbReference type="Proteomes" id="UP000571183"/>
    </source>
</evidence>
<dbReference type="AlphaFoldDB" id="A0A840DML6"/>
<reference evidence="4" key="1">
    <citation type="submission" date="2020-08" db="EMBL/GenBank/DDBJ databases">
        <title>Sequencing the genomes of 1000 actinobacteria strains.</title>
        <authorList>
            <person name="Klenk H.-P."/>
        </authorList>
    </citation>
    <scope>NUCLEOTIDE SEQUENCE [LARGE SCALE GENOMIC DNA]</scope>
    <source>
        <strain evidence="4">DSM 27064</strain>
    </source>
</reference>
<dbReference type="SUPFAM" id="SSF53623">
    <property type="entry name" value="MurD-like peptide ligases, catalytic domain"/>
    <property type="match status" value="1"/>
</dbReference>
<proteinExistence type="predicted"/>
<evidence type="ECO:0000313" key="4">
    <source>
        <dbReference type="EMBL" id="MBB4071298.1"/>
    </source>
</evidence>
<keyword evidence="5" id="KW-1185">Reference proteome</keyword>
<keyword evidence="1 4" id="KW-0436">Ligase</keyword>
<dbReference type="InterPro" id="IPR036565">
    <property type="entry name" value="Mur-like_cat_sf"/>
</dbReference>
<name>A0A840DML6_9MICO</name>
<dbReference type="PANTHER" id="PTHR43692">
    <property type="entry name" value="UDP-N-ACETYLMURAMOYLALANINE--D-GLUTAMATE LIGASE"/>
    <property type="match status" value="1"/>
</dbReference>
<dbReference type="InterPro" id="IPR005762">
    <property type="entry name" value="MurD"/>
</dbReference>
<protein>
    <submittedName>
        <fullName evidence="4">UDP-N-acetylmuramoylalanine-D-glutamate ligase</fullName>
    </submittedName>
</protein>
<evidence type="ECO:0000256" key="2">
    <source>
        <dbReference type="ARBA" id="ARBA00022741"/>
    </source>
</evidence>
<gene>
    <name evidence="4" type="ORF">F5897_000595</name>
</gene>
<dbReference type="GO" id="GO:0005737">
    <property type="term" value="C:cytoplasm"/>
    <property type="evidence" value="ECO:0007669"/>
    <property type="project" value="InterPro"/>
</dbReference>
<evidence type="ECO:0000256" key="3">
    <source>
        <dbReference type="ARBA" id="ARBA00022840"/>
    </source>
</evidence>
<evidence type="ECO:0000256" key="1">
    <source>
        <dbReference type="ARBA" id="ARBA00022598"/>
    </source>
</evidence>
<dbReference type="PANTHER" id="PTHR43692:SF1">
    <property type="entry name" value="UDP-N-ACETYLMURAMOYLALANINE--D-GLUTAMATE LIGASE"/>
    <property type="match status" value="1"/>
</dbReference>
<dbReference type="GO" id="GO:0008764">
    <property type="term" value="F:UDP-N-acetylmuramoylalanine-D-glutamate ligase activity"/>
    <property type="evidence" value="ECO:0007669"/>
    <property type="project" value="InterPro"/>
</dbReference>
<dbReference type="RefSeq" id="WP_183304412.1">
    <property type="nucleotide sequence ID" value="NZ_JACIFD010000005.1"/>
</dbReference>
<accession>A0A840DML6</accession>
<dbReference type="EMBL" id="JACIFD010000005">
    <property type="protein sequence ID" value="MBB4071298.1"/>
    <property type="molecule type" value="Genomic_DNA"/>
</dbReference>